<dbReference type="EMBL" id="CAADIN010000020">
    <property type="protein sequence ID" value="VFR92262.1"/>
    <property type="molecule type" value="Genomic_DNA"/>
</dbReference>
<dbReference type="AlphaFoldDB" id="A0A484T1C7"/>
<sequence length="79" mass="8282">MAGGIQASLRGGQAGKSEVVQVHVAIALCRIGGVSVACPGKTGLRQLTAKIRTYLVSGLTKNDDFQNRHGPRPSRRTAP</sequence>
<organism evidence="1">
    <name type="scientific">plant metagenome</name>
    <dbReference type="NCBI Taxonomy" id="1297885"/>
    <lineage>
        <taxon>unclassified sequences</taxon>
        <taxon>metagenomes</taxon>
        <taxon>organismal metagenomes</taxon>
    </lineage>
</organism>
<evidence type="ECO:0000313" key="2">
    <source>
        <dbReference type="EMBL" id="VFR92262.1"/>
    </source>
</evidence>
<proteinExistence type="predicted"/>
<dbReference type="EMBL" id="CAADIM010000010">
    <property type="protein sequence ID" value="VFR67907.1"/>
    <property type="molecule type" value="Genomic_DNA"/>
</dbReference>
<protein>
    <submittedName>
        <fullName evidence="1">Uncharacterized protein</fullName>
    </submittedName>
</protein>
<evidence type="ECO:0000313" key="1">
    <source>
        <dbReference type="EMBL" id="VFR67907.1"/>
    </source>
</evidence>
<reference evidence="1" key="1">
    <citation type="submission" date="2019-03" db="EMBL/GenBank/DDBJ databases">
        <authorList>
            <person name="Danneels B."/>
        </authorList>
    </citation>
    <scope>NUCLEOTIDE SEQUENCE</scope>
</reference>
<name>A0A484T1C7_9ZZZZ</name>
<accession>A0A484T1C7</accession>
<gene>
    <name evidence="1" type="ORF">ISE1_1920</name>
    <name evidence="2" type="ORF">ISE2_1956</name>
</gene>